<name>A0A841BKR1_9ACTN</name>
<keyword evidence="2" id="KW-1185">Reference proteome</keyword>
<dbReference type="EMBL" id="JACHMN010000001">
    <property type="protein sequence ID" value="MBB5867342.1"/>
    <property type="molecule type" value="Genomic_DNA"/>
</dbReference>
<evidence type="ECO:0000313" key="2">
    <source>
        <dbReference type="Proteomes" id="UP000587527"/>
    </source>
</evidence>
<dbReference type="Proteomes" id="UP000587527">
    <property type="component" value="Unassembled WGS sequence"/>
</dbReference>
<evidence type="ECO:0000313" key="1">
    <source>
        <dbReference type="EMBL" id="MBB5867342.1"/>
    </source>
</evidence>
<dbReference type="AlphaFoldDB" id="A0A841BKR1"/>
<reference evidence="1 2" key="1">
    <citation type="submission" date="2020-08" db="EMBL/GenBank/DDBJ databases">
        <title>Sequencing the genomes of 1000 actinobacteria strains.</title>
        <authorList>
            <person name="Klenk H.-P."/>
        </authorList>
    </citation>
    <scope>NUCLEOTIDE SEQUENCE [LARGE SCALE GENOMIC DNA]</scope>
    <source>
        <strain evidence="1 2">DSM 45362</strain>
    </source>
</reference>
<organism evidence="1 2">
    <name type="scientific">Allocatelliglobosispora scoriae</name>
    <dbReference type="NCBI Taxonomy" id="643052"/>
    <lineage>
        <taxon>Bacteria</taxon>
        <taxon>Bacillati</taxon>
        <taxon>Actinomycetota</taxon>
        <taxon>Actinomycetes</taxon>
        <taxon>Micromonosporales</taxon>
        <taxon>Micromonosporaceae</taxon>
        <taxon>Allocatelliglobosispora</taxon>
    </lineage>
</organism>
<proteinExistence type="predicted"/>
<sequence>MAKTLVSKPKVVAIITPTGSVKVRRTTPLIVAKMQHPG</sequence>
<protein>
    <submittedName>
        <fullName evidence="1">Uncharacterized protein</fullName>
    </submittedName>
</protein>
<gene>
    <name evidence="1" type="ORF">F4553_000721</name>
</gene>
<accession>A0A841BKR1</accession>
<comment type="caution">
    <text evidence="1">The sequence shown here is derived from an EMBL/GenBank/DDBJ whole genome shotgun (WGS) entry which is preliminary data.</text>
</comment>